<accession>A0A7S8ED89</accession>
<dbReference type="AlphaFoldDB" id="A0A7S8ED89"/>
<dbReference type="GO" id="GO:0003735">
    <property type="term" value="F:structural constituent of ribosome"/>
    <property type="evidence" value="ECO:0007669"/>
    <property type="project" value="InterPro"/>
</dbReference>
<dbReference type="InterPro" id="IPR036919">
    <property type="entry name" value="Ribo_uL30_ferredoxin-like_sf"/>
</dbReference>
<evidence type="ECO:0000313" key="9">
    <source>
        <dbReference type="Proteomes" id="UP000594468"/>
    </source>
</evidence>
<dbReference type="GO" id="GO:0006412">
    <property type="term" value="P:translation"/>
    <property type="evidence" value="ECO:0007669"/>
    <property type="project" value="UniProtKB-UniRule"/>
</dbReference>
<dbReference type="EMBL" id="CP062983">
    <property type="protein sequence ID" value="QPC84816.1"/>
    <property type="molecule type" value="Genomic_DNA"/>
</dbReference>
<dbReference type="PROSITE" id="PS00634">
    <property type="entry name" value="RIBOSOMAL_L30"/>
    <property type="match status" value="1"/>
</dbReference>
<evidence type="ECO:0000256" key="5">
    <source>
        <dbReference type="HAMAP-Rule" id="MF_01371"/>
    </source>
</evidence>
<dbReference type="FunFam" id="3.30.1390.20:FF:000001">
    <property type="entry name" value="50S ribosomal protein L30"/>
    <property type="match status" value="1"/>
</dbReference>
<evidence type="ECO:0000256" key="4">
    <source>
        <dbReference type="ARBA" id="ARBA00023274"/>
    </source>
</evidence>
<comment type="subunit">
    <text evidence="2 5">Part of the 50S ribosomal subunit.</text>
</comment>
<dbReference type="PIRSF" id="PIRSF002211">
    <property type="entry name" value="Ribosomal_L30_bac-type"/>
    <property type="match status" value="1"/>
</dbReference>
<comment type="similarity">
    <text evidence="1 5 6">Belongs to the universal ribosomal protein uL30 family.</text>
</comment>
<dbReference type="NCBIfam" id="TIGR01308">
    <property type="entry name" value="rpmD_bact"/>
    <property type="match status" value="1"/>
</dbReference>
<evidence type="ECO:0000259" key="7">
    <source>
        <dbReference type="Pfam" id="PF00327"/>
    </source>
</evidence>
<evidence type="ECO:0000256" key="6">
    <source>
        <dbReference type="RuleBase" id="RU003734"/>
    </source>
</evidence>
<dbReference type="InterPro" id="IPR016082">
    <property type="entry name" value="Ribosomal_uL30_ferredoxin-like"/>
</dbReference>
<organism evidence="8 9">
    <name type="scientific">Phototrophicus methaneseepsis</name>
    <dbReference type="NCBI Taxonomy" id="2710758"/>
    <lineage>
        <taxon>Bacteria</taxon>
        <taxon>Bacillati</taxon>
        <taxon>Chloroflexota</taxon>
        <taxon>Candidatus Thermofontia</taxon>
        <taxon>Phototrophicales</taxon>
        <taxon>Phototrophicaceae</taxon>
        <taxon>Phototrophicus</taxon>
    </lineage>
</organism>
<proteinExistence type="inferred from homology"/>
<dbReference type="SUPFAM" id="SSF55129">
    <property type="entry name" value="Ribosomal protein L30p/L7e"/>
    <property type="match status" value="1"/>
</dbReference>
<dbReference type="RefSeq" id="WP_195172879.1">
    <property type="nucleotide sequence ID" value="NZ_CP062983.1"/>
</dbReference>
<evidence type="ECO:0000256" key="1">
    <source>
        <dbReference type="ARBA" id="ARBA00007594"/>
    </source>
</evidence>
<keyword evidence="4 5" id="KW-0687">Ribonucleoprotein</keyword>
<evidence type="ECO:0000313" key="8">
    <source>
        <dbReference type="EMBL" id="QPC84816.1"/>
    </source>
</evidence>
<dbReference type="Gene3D" id="3.30.1390.20">
    <property type="entry name" value="Ribosomal protein L30, ferredoxin-like fold domain"/>
    <property type="match status" value="1"/>
</dbReference>
<dbReference type="GO" id="GO:0022625">
    <property type="term" value="C:cytosolic large ribosomal subunit"/>
    <property type="evidence" value="ECO:0007669"/>
    <property type="project" value="TreeGrafter"/>
</dbReference>
<dbReference type="InterPro" id="IPR005996">
    <property type="entry name" value="Ribosomal_uL30_bac-type"/>
</dbReference>
<evidence type="ECO:0000256" key="2">
    <source>
        <dbReference type="ARBA" id="ARBA00011838"/>
    </source>
</evidence>
<dbReference type="CDD" id="cd01658">
    <property type="entry name" value="Ribosomal_L30"/>
    <property type="match status" value="1"/>
</dbReference>
<evidence type="ECO:0000256" key="3">
    <source>
        <dbReference type="ARBA" id="ARBA00022980"/>
    </source>
</evidence>
<feature type="domain" description="Large ribosomal subunit protein uL30-like ferredoxin-like fold" evidence="7">
    <location>
        <begin position="9"/>
        <end position="59"/>
    </location>
</feature>
<dbReference type="InterPro" id="IPR018038">
    <property type="entry name" value="Ribosomal_uL30_CS"/>
</dbReference>
<dbReference type="KEGG" id="pmet:G4Y79_10710"/>
<reference evidence="8 9" key="1">
    <citation type="submission" date="2020-02" db="EMBL/GenBank/DDBJ databases">
        <authorList>
            <person name="Zheng R.K."/>
            <person name="Sun C.M."/>
        </authorList>
    </citation>
    <scope>NUCLEOTIDE SEQUENCE [LARGE SCALE GENOMIC DNA]</scope>
    <source>
        <strain evidence="9">rifampicinis</strain>
    </source>
</reference>
<keyword evidence="9" id="KW-1185">Reference proteome</keyword>
<dbReference type="PANTHER" id="PTHR15892">
    <property type="entry name" value="MITOCHONDRIAL RIBOSOMAL PROTEIN L30"/>
    <property type="match status" value="1"/>
</dbReference>
<protein>
    <recommendedName>
        <fullName evidence="5">Large ribosomal subunit protein uL30</fullName>
    </recommendedName>
</protein>
<gene>
    <name evidence="5 8" type="primary">rpmD</name>
    <name evidence="8" type="ORF">G4Y79_10710</name>
</gene>
<dbReference type="Proteomes" id="UP000594468">
    <property type="component" value="Chromosome"/>
</dbReference>
<keyword evidence="3 5" id="KW-0689">Ribosomal protein</keyword>
<name>A0A7S8ED89_9CHLR</name>
<sequence>MAEQTANKLKVTLVKSAIGYDQKQKKTVAALGLRKLNTSVVVTDTPVMRGMIAKVGHLVTVEEVAE</sequence>
<dbReference type="Pfam" id="PF00327">
    <property type="entry name" value="Ribosomal_L30"/>
    <property type="match status" value="1"/>
</dbReference>
<dbReference type="PANTHER" id="PTHR15892:SF2">
    <property type="entry name" value="LARGE RIBOSOMAL SUBUNIT PROTEIN UL30M"/>
    <property type="match status" value="1"/>
</dbReference>
<dbReference type="HAMAP" id="MF_01371_B">
    <property type="entry name" value="Ribosomal_uL30_B"/>
    <property type="match status" value="1"/>
</dbReference>